<protein>
    <recommendedName>
        <fullName evidence="3">Secreted protein</fullName>
    </recommendedName>
</protein>
<accession>A0ABN3JS92</accession>
<evidence type="ECO:0000313" key="2">
    <source>
        <dbReference type="Proteomes" id="UP001500460"/>
    </source>
</evidence>
<organism evidence="1 2">
    <name type="scientific">Streptomyces glaucus</name>
    <dbReference type="NCBI Taxonomy" id="284029"/>
    <lineage>
        <taxon>Bacteria</taxon>
        <taxon>Bacillati</taxon>
        <taxon>Actinomycetota</taxon>
        <taxon>Actinomycetes</taxon>
        <taxon>Kitasatosporales</taxon>
        <taxon>Streptomycetaceae</taxon>
        <taxon>Streptomyces</taxon>
    </lineage>
</organism>
<dbReference type="EMBL" id="BAAATK010000015">
    <property type="protein sequence ID" value="GAA2436548.1"/>
    <property type="molecule type" value="Genomic_DNA"/>
</dbReference>
<comment type="caution">
    <text evidence="1">The sequence shown here is derived from an EMBL/GenBank/DDBJ whole genome shotgun (WGS) entry which is preliminary data.</text>
</comment>
<keyword evidence="2" id="KW-1185">Reference proteome</keyword>
<reference evidence="1 2" key="1">
    <citation type="journal article" date="2019" name="Int. J. Syst. Evol. Microbiol.">
        <title>The Global Catalogue of Microorganisms (GCM) 10K type strain sequencing project: providing services to taxonomists for standard genome sequencing and annotation.</title>
        <authorList>
            <consortium name="The Broad Institute Genomics Platform"/>
            <consortium name="The Broad Institute Genome Sequencing Center for Infectious Disease"/>
            <person name="Wu L."/>
            <person name="Ma J."/>
        </authorList>
    </citation>
    <scope>NUCLEOTIDE SEQUENCE [LARGE SCALE GENOMIC DNA]</scope>
    <source>
        <strain evidence="1 2">JCM 6922</strain>
    </source>
</reference>
<evidence type="ECO:0000313" key="1">
    <source>
        <dbReference type="EMBL" id="GAA2436548.1"/>
    </source>
</evidence>
<proteinExistence type="predicted"/>
<sequence length="102" mass="10540">MPTATFVIVRRVFETPDAIPKSITRGPSSTTRTLEGLRSRWTSPAPWMDCSASATPAASQRTAWAGSGPHSFTISSREGAGTYAVASHGTAARGSASTTAAV</sequence>
<dbReference type="Proteomes" id="UP001500460">
    <property type="component" value="Unassembled WGS sequence"/>
</dbReference>
<gene>
    <name evidence="1" type="ORF">GCM10010421_27760</name>
</gene>
<name>A0ABN3JS92_9ACTN</name>
<evidence type="ECO:0008006" key="3">
    <source>
        <dbReference type="Google" id="ProtNLM"/>
    </source>
</evidence>